<dbReference type="EMBL" id="FN595768">
    <property type="protein sequence ID" value="CCB52201.1"/>
    <property type="molecule type" value="Genomic_DNA"/>
</dbReference>
<evidence type="ECO:0000313" key="2">
    <source>
        <dbReference type="Proteomes" id="UP000009183"/>
    </source>
</evidence>
<name>F6HJ04_VITVI</name>
<evidence type="ECO:0000313" key="1">
    <source>
        <dbReference type="EMBL" id="CCB52201.1"/>
    </source>
</evidence>
<sequence>MDARASYAFHKYHMHFTLNENCIMKNNIAQVAKISVMKKASGQWEGALSAISSI</sequence>
<dbReference type="HOGENOM" id="CLU_3054306_0_0_1"/>
<dbReference type="STRING" id="29760.F6HJ04"/>
<reference evidence="2" key="1">
    <citation type="journal article" date="2007" name="Nature">
        <title>The grapevine genome sequence suggests ancestral hexaploidization in major angiosperm phyla.</title>
        <authorList>
            <consortium name="The French-Italian Public Consortium for Grapevine Genome Characterization."/>
            <person name="Jaillon O."/>
            <person name="Aury J.-M."/>
            <person name="Noel B."/>
            <person name="Policriti A."/>
            <person name="Clepet C."/>
            <person name="Casagrande A."/>
            <person name="Choisne N."/>
            <person name="Aubourg S."/>
            <person name="Vitulo N."/>
            <person name="Jubin C."/>
            <person name="Vezzi A."/>
            <person name="Legeai F."/>
            <person name="Hugueney P."/>
            <person name="Dasilva C."/>
            <person name="Horner D."/>
            <person name="Mica E."/>
            <person name="Jublot D."/>
            <person name="Poulain J."/>
            <person name="Bruyere C."/>
            <person name="Billault A."/>
            <person name="Segurens B."/>
            <person name="Gouyvenoux M."/>
            <person name="Ugarte E."/>
            <person name="Cattonaro F."/>
            <person name="Anthouard V."/>
            <person name="Vico V."/>
            <person name="Del Fabbro C."/>
            <person name="Alaux M."/>
            <person name="Di Gaspero G."/>
            <person name="Dumas V."/>
            <person name="Felice N."/>
            <person name="Paillard S."/>
            <person name="Juman I."/>
            <person name="Moroldo M."/>
            <person name="Scalabrin S."/>
            <person name="Canaguier A."/>
            <person name="Le Clainche I."/>
            <person name="Malacrida G."/>
            <person name="Durand E."/>
            <person name="Pesole G."/>
            <person name="Laucou V."/>
            <person name="Chatelet P."/>
            <person name="Merdinoglu D."/>
            <person name="Delledonne M."/>
            <person name="Pezzotti M."/>
            <person name="Lecharny A."/>
            <person name="Scarpelli C."/>
            <person name="Artiguenave F."/>
            <person name="Pe M.E."/>
            <person name="Valle G."/>
            <person name="Morgante M."/>
            <person name="Caboche M."/>
            <person name="Adam-Blondon A.-F."/>
            <person name="Weissenbach J."/>
            <person name="Quetier F."/>
            <person name="Wincker P."/>
        </authorList>
    </citation>
    <scope>NUCLEOTIDE SEQUENCE [LARGE SCALE GENOMIC DNA]</scope>
    <source>
        <strain evidence="2">cv. Pinot noir / PN40024</strain>
    </source>
</reference>
<dbReference type="PaxDb" id="29760-VIT_00s0163g00050.t01"/>
<dbReference type="InParanoid" id="F6HJ04"/>
<keyword evidence="2" id="KW-1185">Reference proteome</keyword>
<dbReference type="AlphaFoldDB" id="F6HJ04"/>
<accession>F6HJ04</accession>
<gene>
    <name evidence="1" type="ORF">VIT_00s0163g00050</name>
</gene>
<dbReference type="Proteomes" id="UP000009183">
    <property type="component" value="Unassembled WGS sequence, unordered"/>
</dbReference>
<protein>
    <submittedName>
        <fullName evidence="1">Uncharacterized protein</fullName>
    </submittedName>
</protein>
<organism evidence="1 2">
    <name type="scientific">Vitis vinifera</name>
    <name type="common">Grape</name>
    <dbReference type="NCBI Taxonomy" id="29760"/>
    <lineage>
        <taxon>Eukaryota</taxon>
        <taxon>Viridiplantae</taxon>
        <taxon>Streptophyta</taxon>
        <taxon>Embryophyta</taxon>
        <taxon>Tracheophyta</taxon>
        <taxon>Spermatophyta</taxon>
        <taxon>Magnoliopsida</taxon>
        <taxon>eudicotyledons</taxon>
        <taxon>Gunneridae</taxon>
        <taxon>Pentapetalae</taxon>
        <taxon>rosids</taxon>
        <taxon>Vitales</taxon>
        <taxon>Vitaceae</taxon>
        <taxon>Viteae</taxon>
        <taxon>Vitis</taxon>
    </lineage>
</organism>
<proteinExistence type="predicted"/>